<accession>A0A6J4P8K1</accession>
<dbReference type="EMBL" id="CADCUQ010000449">
    <property type="protein sequence ID" value="CAA9405708.1"/>
    <property type="molecule type" value="Genomic_DNA"/>
</dbReference>
<dbReference type="SUPFAM" id="SSF88713">
    <property type="entry name" value="Glycoside hydrolase/deacetylase"/>
    <property type="match status" value="1"/>
</dbReference>
<dbReference type="GO" id="GO:0005975">
    <property type="term" value="P:carbohydrate metabolic process"/>
    <property type="evidence" value="ECO:0007669"/>
    <property type="project" value="InterPro"/>
</dbReference>
<name>A0A6J4P8K1_9BACT</name>
<dbReference type="Pfam" id="PF01522">
    <property type="entry name" value="Polysacc_deac_1"/>
    <property type="match status" value="1"/>
</dbReference>
<evidence type="ECO:0000313" key="2">
    <source>
        <dbReference type="EMBL" id="CAA9405708.1"/>
    </source>
</evidence>
<evidence type="ECO:0000259" key="1">
    <source>
        <dbReference type="PROSITE" id="PS51677"/>
    </source>
</evidence>
<dbReference type="PROSITE" id="PS51677">
    <property type="entry name" value="NODB"/>
    <property type="match status" value="1"/>
</dbReference>
<organism evidence="2">
    <name type="scientific">uncultured Phycisphaerae bacterium</name>
    <dbReference type="NCBI Taxonomy" id="904963"/>
    <lineage>
        <taxon>Bacteria</taxon>
        <taxon>Pseudomonadati</taxon>
        <taxon>Planctomycetota</taxon>
        <taxon>Phycisphaerae</taxon>
        <taxon>environmental samples</taxon>
    </lineage>
</organism>
<protein>
    <recommendedName>
        <fullName evidence="1">NodB homology domain-containing protein</fullName>
    </recommendedName>
</protein>
<proteinExistence type="predicted"/>
<dbReference type="Gene3D" id="3.20.20.370">
    <property type="entry name" value="Glycoside hydrolase/deacetylase"/>
    <property type="match status" value="1"/>
</dbReference>
<dbReference type="AlphaFoldDB" id="A0A6J4P8K1"/>
<dbReference type="InterPro" id="IPR011330">
    <property type="entry name" value="Glyco_hydro/deAcase_b/a-brl"/>
</dbReference>
<dbReference type="InterPro" id="IPR002509">
    <property type="entry name" value="NODB_dom"/>
</dbReference>
<dbReference type="InterPro" id="IPR050248">
    <property type="entry name" value="Polysacc_deacetylase_ArnD"/>
</dbReference>
<feature type="domain" description="NodB homology" evidence="1">
    <location>
        <begin position="49"/>
        <end position="236"/>
    </location>
</feature>
<reference evidence="2" key="1">
    <citation type="submission" date="2020-02" db="EMBL/GenBank/DDBJ databases">
        <authorList>
            <person name="Meier V. D."/>
        </authorList>
    </citation>
    <scope>NUCLEOTIDE SEQUENCE</scope>
    <source>
        <strain evidence="2">AVDCRST_MAG64</strain>
    </source>
</reference>
<dbReference type="GO" id="GO:0016810">
    <property type="term" value="F:hydrolase activity, acting on carbon-nitrogen (but not peptide) bonds"/>
    <property type="evidence" value="ECO:0007669"/>
    <property type="project" value="InterPro"/>
</dbReference>
<dbReference type="PANTHER" id="PTHR10587">
    <property type="entry name" value="GLYCOSYL TRANSFERASE-RELATED"/>
    <property type="match status" value="1"/>
</dbReference>
<sequence>MSGPADILPVLVTGLAGAAAFFAAGALGSAHPASTMWGPVTSRGRSDRDAVALTFDDGPLPGSTDRVLDALGEAGVRAAFFVIGRCARQWPDLVARMHAEGHVVGNHSFDHHLLGLTGRYRYWAREIRETDACVGQVIGRRPAMFRPPMGAKHWHLMNAAADAGHAVVTWSRRALDGWAIAPEVILSRLVPPARAGDVVLLHDGNNPHLEPRDRAGTVAAVRPLIEGLKGRGLTPVRLDELLGLPAYAAGPPRPADGV</sequence>
<gene>
    <name evidence="2" type="ORF">AVDCRST_MAG64-1966</name>
</gene>
<dbReference type="CDD" id="cd10917">
    <property type="entry name" value="CE4_NodB_like_6s_7s"/>
    <property type="match status" value="1"/>
</dbReference>